<dbReference type="SMART" id="SM00506">
    <property type="entry name" value="A1pp"/>
    <property type="match status" value="2"/>
</dbReference>
<keyword evidence="5" id="KW-0539">Nucleus</keyword>
<evidence type="ECO:0000256" key="2">
    <source>
        <dbReference type="ARBA" id="ARBA00022676"/>
    </source>
</evidence>
<dbReference type="OrthoDB" id="6133115at2759"/>
<dbReference type="PANTHER" id="PTHR14453:SF89">
    <property type="entry name" value="PROTEIN MONO-ADP-RIBOSYLTRANSFERASE PARP14"/>
    <property type="match status" value="1"/>
</dbReference>
<keyword evidence="2 7" id="KW-0328">Glycosyltransferase</keyword>
<dbReference type="SUPFAM" id="SSF56399">
    <property type="entry name" value="ADP-ribosylation"/>
    <property type="match status" value="1"/>
</dbReference>
<feature type="domain" description="Macro" evidence="9">
    <location>
        <begin position="208"/>
        <end position="379"/>
    </location>
</feature>
<dbReference type="SUPFAM" id="SSF52949">
    <property type="entry name" value="Macro domain-like"/>
    <property type="match status" value="2"/>
</dbReference>
<evidence type="ECO:0000256" key="5">
    <source>
        <dbReference type="ARBA" id="ARBA00023242"/>
    </source>
</evidence>
<dbReference type="Pfam" id="PF00644">
    <property type="entry name" value="PARP"/>
    <property type="match status" value="1"/>
</dbReference>
<evidence type="ECO:0000256" key="6">
    <source>
        <dbReference type="ARBA" id="ARBA00024347"/>
    </source>
</evidence>
<dbReference type="PROSITE" id="PS51154">
    <property type="entry name" value="MACRO"/>
    <property type="match status" value="2"/>
</dbReference>
<reference evidence="10" key="2">
    <citation type="submission" date="2025-09" db="UniProtKB">
        <authorList>
            <consortium name="Ensembl"/>
        </authorList>
    </citation>
    <scope>IDENTIFICATION</scope>
</reference>
<dbReference type="GO" id="GO:0010629">
    <property type="term" value="P:negative regulation of gene expression"/>
    <property type="evidence" value="ECO:0007669"/>
    <property type="project" value="TreeGrafter"/>
</dbReference>
<dbReference type="InterPro" id="IPR002589">
    <property type="entry name" value="Macro_dom"/>
</dbReference>
<organism evidence="10 11">
    <name type="scientific">Malurus cyaneus samueli</name>
    <dbReference type="NCBI Taxonomy" id="2593467"/>
    <lineage>
        <taxon>Eukaryota</taxon>
        <taxon>Metazoa</taxon>
        <taxon>Chordata</taxon>
        <taxon>Craniata</taxon>
        <taxon>Vertebrata</taxon>
        <taxon>Euteleostomi</taxon>
        <taxon>Archelosauria</taxon>
        <taxon>Archosauria</taxon>
        <taxon>Dinosauria</taxon>
        <taxon>Saurischia</taxon>
        <taxon>Theropoda</taxon>
        <taxon>Coelurosauria</taxon>
        <taxon>Aves</taxon>
        <taxon>Neognathae</taxon>
        <taxon>Neoaves</taxon>
        <taxon>Telluraves</taxon>
        <taxon>Australaves</taxon>
        <taxon>Passeriformes</taxon>
        <taxon>Meliphagoidea</taxon>
        <taxon>Maluridae</taxon>
        <taxon>Malurus</taxon>
    </lineage>
</organism>
<evidence type="ECO:0000256" key="4">
    <source>
        <dbReference type="ARBA" id="ARBA00023027"/>
    </source>
</evidence>
<evidence type="ECO:0000256" key="3">
    <source>
        <dbReference type="ARBA" id="ARBA00022679"/>
    </source>
</evidence>
<dbReference type="Ensembl" id="ENSMCST00000011418.1">
    <property type="protein sequence ID" value="ENSMCSP00000011127.1"/>
    <property type="gene ID" value="ENSMCSG00000007850.1"/>
</dbReference>
<evidence type="ECO:0000313" key="11">
    <source>
        <dbReference type="Proteomes" id="UP000694560"/>
    </source>
</evidence>
<dbReference type="InterPro" id="IPR043472">
    <property type="entry name" value="Macro_dom-like"/>
</dbReference>
<dbReference type="AlphaFoldDB" id="A0A8C5TPJ8"/>
<dbReference type="GO" id="GO:0003950">
    <property type="term" value="F:NAD+ poly-ADP-ribosyltransferase activity"/>
    <property type="evidence" value="ECO:0007669"/>
    <property type="project" value="UniProtKB-UniRule"/>
</dbReference>
<keyword evidence="3 7" id="KW-0808">Transferase</keyword>
<proteinExistence type="inferred from homology"/>
<evidence type="ECO:0000259" key="8">
    <source>
        <dbReference type="PROSITE" id="PS51059"/>
    </source>
</evidence>
<dbReference type="GO" id="GO:1990404">
    <property type="term" value="F:NAD+-protein mono-ADP-ribosyltransferase activity"/>
    <property type="evidence" value="ECO:0007669"/>
    <property type="project" value="TreeGrafter"/>
</dbReference>
<dbReference type="CDD" id="cd02903">
    <property type="entry name" value="Macro_BAL-like"/>
    <property type="match status" value="1"/>
</dbReference>
<accession>A0A8C5TPJ8</accession>
<sequence>TQACLYSASACPPEPPLFENKLSFRLCVFQTSIVVTSIHKDLQLDKGPLSKALLNKAGPMLQRALRKECRGKVPEEGSVLRTPGYNLDCSVVLHVVLPGKNNCALQILGDIITKCLEIAEELSLKSITFPAIGTGNLGFPSSVVAKLLFDKVFEFSSKNRVNSLEEVHFLVHPKDTANIQPLLYHHSLLLRVCISFPAAFSALSSTSAHDVHEVTIGSIVFRIVEGDITKEEADVIVNITNQTFSLKIGVSRAILTGAGKTVEDECAILALQTNSNYITTQAGNLPCKKIIHFVAQNDIKFLVSQVLQECELQQYTSVAFPAIGTGEAGRNPSEAADNMIDAVTDFARRNPAPSVKMIKVVIFQPHLMSVFQASMQKREKSTVTRIKSWSTVLPPTWDPMENERVKIVELKPESREYKDVQAKFLRTCQSFKIEKIERIQNPYFWKAYQIKKCEMDKKNGSIKNERLLFHGTSKESLILINDRGFNRSYAGMHAANFGNGTYFAVNANYSAHDTYSKPDANGKKYMYLARVLVGEYSQGIKGSITPASKNAGNSVDLFDSSTDNMTHPSMFVIFNDIQAYPEYLITFTR</sequence>
<reference evidence="10" key="1">
    <citation type="submission" date="2025-08" db="UniProtKB">
        <authorList>
            <consortium name="Ensembl"/>
        </authorList>
    </citation>
    <scope>IDENTIFICATION</scope>
</reference>
<keyword evidence="11" id="KW-1185">Reference proteome</keyword>
<dbReference type="PROSITE" id="PS51059">
    <property type="entry name" value="PARP_CATALYTIC"/>
    <property type="match status" value="1"/>
</dbReference>
<dbReference type="InterPro" id="IPR012317">
    <property type="entry name" value="Poly(ADP-ribose)pol_cat_dom"/>
</dbReference>
<evidence type="ECO:0000259" key="9">
    <source>
        <dbReference type="PROSITE" id="PS51154"/>
    </source>
</evidence>
<evidence type="ECO:0000256" key="1">
    <source>
        <dbReference type="ARBA" id="ARBA00004123"/>
    </source>
</evidence>
<keyword evidence="4 7" id="KW-0520">NAD</keyword>
<name>A0A8C5TPJ8_9PASS</name>
<dbReference type="PANTHER" id="PTHR14453">
    <property type="entry name" value="PARP/ZINC FINGER CCCH TYPE DOMAIN CONTAINING PROTEIN"/>
    <property type="match status" value="1"/>
</dbReference>
<evidence type="ECO:0000313" key="10">
    <source>
        <dbReference type="Ensembl" id="ENSMCSP00000011127.1"/>
    </source>
</evidence>
<dbReference type="Pfam" id="PF01661">
    <property type="entry name" value="Macro"/>
    <property type="match status" value="2"/>
</dbReference>
<dbReference type="EC" id="2.4.2.-" evidence="7"/>
<evidence type="ECO:0000256" key="7">
    <source>
        <dbReference type="RuleBase" id="RU362114"/>
    </source>
</evidence>
<dbReference type="InterPro" id="IPR052056">
    <property type="entry name" value="Mono-ARTD/PARP"/>
</dbReference>
<dbReference type="Gene3D" id="3.40.220.10">
    <property type="entry name" value="Leucine Aminopeptidase, subunit E, domain 1"/>
    <property type="match status" value="2"/>
</dbReference>
<protein>
    <recommendedName>
        <fullName evidence="7">Poly [ADP-ribose] polymerase</fullName>
        <shortName evidence="7">PARP</shortName>
        <ecNumber evidence="7">2.4.2.-</ecNumber>
    </recommendedName>
</protein>
<dbReference type="Gene3D" id="3.90.228.10">
    <property type="match status" value="1"/>
</dbReference>
<comment type="subcellular location">
    <subcellularLocation>
        <location evidence="1">Nucleus</location>
    </subcellularLocation>
</comment>
<dbReference type="Proteomes" id="UP000694560">
    <property type="component" value="Unplaced"/>
</dbReference>
<dbReference type="GO" id="GO:0005737">
    <property type="term" value="C:cytoplasm"/>
    <property type="evidence" value="ECO:0007669"/>
    <property type="project" value="TreeGrafter"/>
</dbReference>
<dbReference type="GO" id="GO:0070212">
    <property type="term" value="P:protein poly-ADP-ribosylation"/>
    <property type="evidence" value="ECO:0007669"/>
    <property type="project" value="TreeGrafter"/>
</dbReference>
<dbReference type="FunFam" id="3.90.228.10:FF:000008">
    <property type="entry name" value="Poly [ADP-ribose] polymerase"/>
    <property type="match status" value="1"/>
</dbReference>
<feature type="domain" description="PARP catalytic" evidence="8">
    <location>
        <begin position="394"/>
        <end position="589"/>
    </location>
</feature>
<dbReference type="GO" id="GO:0003714">
    <property type="term" value="F:transcription corepressor activity"/>
    <property type="evidence" value="ECO:0007669"/>
    <property type="project" value="TreeGrafter"/>
</dbReference>
<comment type="similarity">
    <text evidence="6">Belongs to the ARTD/PARP family.</text>
</comment>
<feature type="domain" description="Macro" evidence="9">
    <location>
        <begin position="1"/>
        <end position="188"/>
    </location>
</feature>
<dbReference type="GO" id="GO:0005634">
    <property type="term" value="C:nucleus"/>
    <property type="evidence" value="ECO:0007669"/>
    <property type="project" value="UniProtKB-SubCell"/>
</dbReference>
<dbReference type="CDD" id="cd01439">
    <property type="entry name" value="TCCD_inducible_PARP_like"/>
    <property type="match status" value="1"/>
</dbReference>